<reference evidence="1 2" key="2">
    <citation type="journal article" date="2022" name="Mol. Ecol. Resour.">
        <title>The genomes of chicory, endive, great burdock and yacon provide insights into Asteraceae paleo-polyploidization history and plant inulin production.</title>
        <authorList>
            <person name="Fan W."/>
            <person name="Wang S."/>
            <person name="Wang H."/>
            <person name="Wang A."/>
            <person name="Jiang F."/>
            <person name="Liu H."/>
            <person name="Zhao H."/>
            <person name="Xu D."/>
            <person name="Zhang Y."/>
        </authorList>
    </citation>
    <scope>NUCLEOTIDE SEQUENCE [LARGE SCALE GENOMIC DNA]</scope>
    <source>
        <strain evidence="2">cv. Yunnan</strain>
        <tissue evidence="1">Leaves</tissue>
    </source>
</reference>
<comment type="caution">
    <text evidence="1">The sequence shown here is derived from an EMBL/GenBank/DDBJ whole genome shotgun (WGS) entry which is preliminary data.</text>
</comment>
<keyword evidence="2" id="KW-1185">Reference proteome</keyword>
<dbReference type="EMBL" id="CM042021">
    <property type="protein sequence ID" value="KAI3817705.1"/>
    <property type="molecule type" value="Genomic_DNA"/>
</dbReference>
<name>A0ACB9JD76_9ASTR</name>
<gene>
    <name evidence="1" type="ORF">L1987_11503</name>
</gene>
<proteinExistence type="predicted"/>
<protein>
    <submittedName>
        <fullName evidence="1">Uncharacterized protein</fullName>
    </submittedName>
</protein>
<evidence type="ECO:0000313" key="1">
    <source>
        <dbReference type="EMBL" id="KAI3817705.1"/>
    </source>
</evidence>
<reference evidence="2" key="1">
    <citation type="journal article" date="2022" name="Mol. Ecol. Resour.">
        <title>The genomes of chicory, endive, great burdock and yacon provide insights into Asteraceae palaeo-polyploidization history and plant inulin production.</title>
        <authorList>
            <person name="Fan W."/>
            <person name="Wang S."/>
            <person name="Wang H."/>
            <person name="Wang A."/>
            <person name="Jiang F."/>
            <person name="Liu H."/>
            <person name="Zhao H."/>
            <person name="Xu D."/>
            <person name="Zhang Y."/>
        </authorList>
    </citation>
    <scope>NUCLEOTIDE SEQUENCE [LARGE SCALE GENOMIC DNA]</scope>
    <source>
        <strain evidence="2">cv. Yunnan</strain>
    </source>
</reference>
<evidence type="ECO:0000313" key="2">
    <source>
        <dbReference type="Proteomes" id="UP001056120"/>
    </source>
</evidence>
<sequence length="179" mass="20598">MIPPRRGQIKERIFHEFGEKIRNMTLGGRGNVRENQVSSSSQELDRVLCLCCYMHRDKAFLDDDDDDDDDDVFVMTKNLKIQDHIAKQVVGVLEEHIVHSQSLDIKMEGKGKNEEKNKKTMIPPKRGQVKVKIAQELGETILGTICNKLGGGGNEREKRYDRDQDETFDDDDDEDMYLL</sequence>
<organism evidence="1 2">
    <name type="scientific">Smallanthus sonchifolius</name>
    <dbReference type="NCBI Taxonomy" id="185202"/>
    <lineage>
        <taxon>Eukaryota</taxon>
        <taxon>Viridiplantae</taxon>
        <taxon>Streptophyta</taxon>
        <taxon>Embryophyta</taxon>
        <taxon>Tracheophyta</taxon>
        <taxon>Spermatophyta</taxon>
        <taxon>Magnoliopsida</taxon>
        <taxon>eudicotyledons</taxon>
        <taxon>Gunneridae</taxon>
        <taxon>Pentapetalae</taxon>
        <taxon>asterids</taxon>
        <taxon>campanulids</taxon>
        <taxon>Asterales</taxon>
        <taxon>Asteraceae</taxon>
        <taxon>Asteroideae</taxon>
        <taxon>Heliantheae alliance</taxon>
        <taxon>Millerieae</taxon>
        <taxon>Smallanthus</taxon>
    </lineage>
</organism>
<accession>A0ACB9JD76</accession>
<dbReference type="Proteomes" id="UP001056120">
    <property type="component" value="Linkage Group LG04"/>
</dbReference>